<reference evidence="9 10" key="1">
    <citation type="submission" date="2020-02" db="EMBL/GenBank/DDBJ databases">
        <title>Sequencing the genomes of 1000 actinobacteria strains.</title>
        <authorList>
            <person name="Klenk H.-P."/>
        </authorList>
    </citation>
    <scope>NUCLEOTIDE SEQUENCE [LARGE SCALE GENOMIC DNA]</scope>
    <source>
        <strain evidence="9 10">DSM 19609</strain>
    </source>
</reference>
<feature type="domain" description="DNA polymerase III delta subunit-like C-terminal" evidence="8">
    <location>
        <begin position="199"/>
        <end position="314"/>
    </location>
</feature>
<dbReference type="Proteomes" id="UP000749311">
    <property type="component" value="Unassembled WGS sequence"/>
</dbReference>
<evidence type="ECO:0000256" key="5">
    <source>
        <dbReference type="ARBA" id="ARBA00022932"/>
    </source>
</evidence>
<dbReference type="SUPFAM" id="SSF48019">
    <property type="entry name" value="post-AAA+ oligomerization domain-like"/>
    <property type="match status" value="1"/>
</dbReference>
<dbReference type="Pfam" id="PF21694">
    <property type="entry name" value="DNA_pol3_delta_C"/>
    <property type="match status" value="1"/>
</dbReference>
<dbReference type="InterPro" id="IPR027417">
    <property type="entry name" value="P-loop_NTPase"/>
</dbReference>
<evidence type="ECO:0000256" key="6">
    <source>
        <dbReference type="ARBA" id="ARBA00034754"/>
    </source>
</evidence>
<organism evidence="9 10">
    <name type="scientific">Brooklawnia cerclae</name>
    <dbReference type="NCBI Taxonomy" id="349934"/>
    <lineage>
        <taxon>Bacteria</taxon>
        <taxon>Bacillati</taxon>
        <taxon>Actinomycetota</taxon>
        <taxon>Actinomycetes</taxon>
        <taxon>Propionibacteriales</taxon>
        <taxon>Propionibacteriaceae</taxon>
        <taxon>Brooklawnia</taxon>
    </lineage>
</organism>
<dbReference type="Gene3D" id="3.40.50.300">
    <property type="entry name" value="P-loop containing nucleotide triphosphate hydrolases"/>
    <property type="match status" value="1"/>
</dbReference>
<evidence type="ECO:0000256" key="3">
    <source>
        <dbReference type="ARBA" id="ARBA00022695"/>
    </source>
</evidence>
<dbReference type="EC" id="2.7.7.7" evidence="1"/>
<keyword evidence="2 9" id="KW-0808">Transferase</keyword>
<dbReference type="RefSeq" id="WP_167166503.1">
    <property type="nucleotide sequence ID" value="NZ_BAAAOO010000011.1"/>
</dbReference>
<dbReference type="PANTHER" id="PTHR34388:SF1">
    <property type="entry name" value="DNA POLYMERASE III SUBUNIT DELTA"/>
    <property type="match status" value="1"/>
</dbReference>
<evidence type="ECO:0000256" key="7">
    <source>
        <dbReference type="ARBA" id="ARBA00049244"/>
    </source>
</evidence>
<evidence type="ECO:0000259" key="8">
    <source>
        <dbReference type="Pfam" id="PF21694"/>
    </source>
</evidence>
<name>A0ABX0SFB5_9ACTN</name>
<dbReference type="SUPFAM" id="SSF52540">
    <property type="entry name" value="P-loop containing nucleoside triphosphate hydrolases"/>
    <property type="match status" value="1"/>
</dbReference>
<protein>
    <recommendedName>
        <fullName evidence="1">DNA-directed DNA polymerase</fullName>
        <ecNumber evidence="1">2.7.7.7</ecNumber>
    </recommendedName>
</protein>
<keyword evidence="3 9" id="KW-0548">Nucleotidyltransferase</keyword>
<dbReference type="GO" id="GO:0003887">
    <property type="term" value="F:DNA-directed DNA polymerase activity"/>
    <property type="evidence" value="ECO:0007669"/>
    <property type="project" value="UniProtKB-EC"/>
</dbReference>
<gene>
    <name evidence="9" type="ORF">FB473_001724</name>
</gene>
<evidence type="ECO:0000256" key="4">
    <source>
        <dbReference type="ARBA" id="ARBA00022705"/>
    </source>
</evidence>
<comment type="catalytic activity">
    <reaction evidence="7">
        <text>DNA(n) + a 2'-deoxyribonucleoside 5'-triphosphate = DNA(n+1) + diphosphate</text>
        <dbReference type="Rhea" id="RHEA:22508"/>
        <dbReference type="Rhea" id="RHEA-COMP:17339"/>
        <dbReference type="Rhea" id="RHEA-COMP:17340"/>
        <dbReference type="ChEBI" id="CHEBI:33019"/>
        <dbReference type="ChEBI" id="CHEBI:61560"/>
        <dbReference type="ChEBI" id="CHEBI:173112"/>
        <dbReference type="EC" id="2.7.7.7"/>
    </reaction>
</comment>
<keyword evidence="4" id="KW-0235">DNA replication</keyword>
<dbReference type="InterPro" id="IPR008921">
    <property type="entry name" value="DNA_pol3_clamp-load_cplx_C"/>
</dbReference>
<evidence type="ECO:0000256" key="1">
    <source>
        <dbReference type="ARBA" id="ARBA00012417"/>
    </source>
</evidence>
<dbReference type="NCBIfam" id="TIGR01128">
    <property type="entry name" value="holA"/>
    <property type="match status" value="1"/>
</dbReference>
<sequence length="325" mass="34017">MKASSVFGSTLLVVGSEPLLAERAVRQRIKQATAEQPDAEISEVDAAALADGSFADLIGGSLFASRAVVVVDDLAGLPDAQVDLVKRTALDPHPELCLVLVHGGGTKGKALLDALKPKVQVEKADPIRNWDLPKFVAAEARSLRMSMDAAGAQALVDAVGSDLRTLVGALRQLASDYADQAVDVEGVRRYFGGRAEVTSFSVADDALAGRPGAALEKLRWALATGVAPVLVTSALAGTLRGLGKYLDLRSARLPDNEVARQAGVPPWKLKELSRLARDWSPRGVSSAIKAVAVADEQVKGAAADPGFALEQLVLAVDAARGGRRH</sequence>
<dbReference type="EMBL" id="JAAMOZ010000001">
    <property type="protein sequence ID" value="NIH57079.1"/>
    <property type="molecule type" value="Genomic_DNA"/>
</dbReference>
<dbReference type="InterPro" id="IPR005790">
    <property type="entry name" value="DNA_polIII_delta"/>
</dbReference>
<dbReference type="Gene3D" id="1.20.272.10">
    <property type="match status" value="1"/>
</dbReference>
<comment type="similarity">
    <text evidence="6">Belongs to the DNA polymerase HolA subunit family.</text>
</comment>
<accession>A0ABX0SFB5</accession>
<dbReference type="InterPro" id="IPR048466">
    <property type="entry name" value="DNA_pol3_delta-like_C"/>
</dbReference>
<evidence type="ECO:0000313" key="9">
    <source>
        <dbReference type="EMBL" id="NIH57079.1"/>
    </source>
</evidence>
<evidence type="ECO:0000256" key="2">
    <source>
        <dbReference type="ARBA" id="ARBA00022679"/>
    </source>
</evidence>
<keyword evidence="5" id="KW-0239">DNA-directed DNA polymerase</keyword>
<comment type="caution">
    <text evidence="9">The sequence shown here is derived from an EMBL/GenBank/DDBJ whole genome shotgun (WGS) entry which is preliminary data.</text>
</comment>
<evidence type="ECO:0000313" key="10">
    <source>
        <dbReference type="Proteomes" id="UP000749311"/>
    </source>
</evidence>
<keyword evidence="10" id="KW-1185">Reference proteome</keyword>
<proteinExistence type="inferred from homology"/>
<dbReference type="PANTHER" id="PTHR34388">
    <property type="entry name" value="DNA POLYMERASE III SUBUNIT DELTA"/>
    <property type="match status" value="1"/>
</dbReference>